<evidence type="ECO:0000256" key="2">
    <source>
        <dbReference type="SAM" id="SignalP"/>
    </source>
</evidence>
<gene>
    <name evidence="3" type="ORF">GCM10009547_26000</name>
</gene>
<evidence type="ECO:0000256" key="1">
    <source>
        <dbReference type="SAM" id="MobiDB-lite"/>
    </source>
</evidence>
<accession>A0ABP3RZV8</accession>
<keyword evidence="2" id="KW-0732">Signal</keyword>
<reference evidence="4" key="1">
    <citation type="journal article" date="2019" name="Int. J. Syst. Evol. Microbiol.">
        <title>The Global Catalogue of Microorganisms (GCM) 10K type strain sequencing project: providing services to taxonomists for standard genome sequencing and annotation.</title>
        <authorList>
            <consortium name="The Broad Institute Genomics Platform"/>
            <consortium name="The Broad Institute Genome Sequencing Center for Infectious Disease"/>
            <person name="Wu L."/>
            <person name="Ma J."/>
        </authorList>
    </citation>
    <scope>NUCLEOTIDE SEQUENCE [LARGE SCALE GENOMIC DNA]</scope>
    <source>
        <strain evidence="4">JCM 10671</strain>
    </source>
</reference>
<feature type="chain" id="PRO_5047435902" evidence="2">
    <location>
        <begin position="29"/>
        <end position="214"/>
    </location>
</feature>
<name>A0ABP3RZV8_9ACTN</name>
<sequence>MSKHILRGAAFFGAAAVLGVAGMQVATAAPSVHAGAANQTGSSFSQLQSGENVAAHGKRGPRGPRGFTGPRGPAGPRGPQGVPGTPGAPGSPGALIVDVFFQGDVQSGTQLMPSGYVFSDGANPGYDFPGFTIAPRALTISNFTYWETNNAAPAATKIGLGVDDGTPEVFPCISTTVGGSCTISAVEIPAGARYYLVALGPSIETGDVVTYTIS</sequence>
<feature type="compositionally biased region" description="Polar residues" evidence="1">
    <location>
        <begin position="37"/>
        <end position="51"/>
    </location>
</feature>
<dbReference type="EMBL" id="BAAAHE010000020">
    <property type="protein sequence ID" value="GAA0621996.1"/>
    <property type="molecule type" value="Genomic_DNA"/>
</dbReference>
<comment type="caution">
    <text evidence="3">The sequence shown here is derived from an EMBL/GenBank/DDBJ whole genome shotgun (WGS) entry which is preliminary data.</text>
</comment>
<dbReference type="RefSeq" id="WP_344605351.1">
    <property type="nucleotide sequence ID" value="NZ_BAAAHE010000020.1"/>
</dbReference>
<keyword evidence="4" id="KW-1185">Reference proteome</keyword>
<evidence type="ECO:0000313" key="3">
    <source>
        <dbReference type="EMBL" id="GAA0621996.1"/>
    </source>
</evidence>
<dbReference type="Proteomes" id="UP001500957">
    <property type="component" value="Unassembled WGS sequence"/>
</dbReference>
<proteinExistence type="predicted"/>
<feature type="region of interest" description="Disordered" evidence="1">
    <location>
        <begin position="36"/>
        <end position="89"/>
    </location>
</feature>
<feature type="signal peptide" evidence="2">
    <location>
        <begin position="1"/>
        <end position="28"/>
    </location>
</feature>
<organism evidence="3 4">
    <name type="scientific">Sporichthya brevicatena</name>
    <dbReference type="NCBI Taxonomy" id="171442"/>
    <lineage>
        <taxon>Bacteria</taxon>
        <taxon>Bacillati</taxon>
        <taxon>Actinomycetota</taxon>
        <taxon>Actinomycetes</taxon>
        <taxon>Sporichthyales</taxon>
        <taxon>Sporichthyaceae</taxon>
        <taxon>Sporichthya</taxon>
    </lineage>
</organism>
<protein>
    <submittedName>
        <fullName evidence="3">Uncharacterized protein</fullName>
    </submittedName>
</protein>
<evidence type="ECO:0000313" key="4">
    <source>
        <dbReference type="Proteomes" id="UP001500957"/>
    </source>
</evidence>